<gene>
    <name evidence="1" type="ORF">RPERSI_LOCUS11202</name>
</gene>
<dbReference type="Proteomes" id="UP000789920">
    <property type="component" value="Unassembled WGS sequence"/>
</dbReference>
<organism evidence="1 2">
    <name type="scientific">Racocetra persica</name>
    <dbReference type="NCBI Taxonomy" id="160502"/>
    <lineage>
        <taxon>Eukaryota</taxon>
        <taxon>Fungi</taxon>
        <taxon>Fungi incertae sedis</taxon>
        <taxon>Mucoromycota</taxon>
        <taxon>Glomeromycotina</taxon>
        <taxon>Glomeromycetes</taxon>
        <taxon>Diversisporales</taxon>
        <taxon>Gigasporaceae</taxon>
        <taxon>Racocetra</taxon>
    </lineage>
</organism>
<sequence>MNEIKNELLEYLQNDINSVKTLTYKINSEIPNKKLNVYTFLDSRETYITEIYKNGLNLKIDILTYQDHLNTERDFITELHQSHTRISSVNRIERHAEKESYEFNENALKCFPPLSSTNVVCRLSQILPNISISHHSTQ</sequence>
<reference evidence="1" key="1">
    <citation type="submission" date="2021-06" db="EMBL/GenBank/DDBJ databases">
        <authorList>
            <person name="Kallberg Y."/>
            <person name="Tangrot J."/>
            <person name="Rosling A."/>
        </authorList>
    </citation>
    <scope>NUCLEOTIDE SEQUENCE</scope>
    <source>
        <strain evidence="1">MA461A</strain>
    </source>
</reference>
<evidence type="ECO:0000313" key="2">
    <source>
        <dbReference type="Proteomes" id="UP000789920"/>
    </source>
</evidence>
<keyword evidence="2" id="KW-1185">Reference proteome</keyword>
<dbReference type="EMBL" id="CAJVQC010022822">
    <property type="protein sequence ID" value="CAG8719759.1"/>
    <property type="molecule type" value="Genomic_DNA"/>
</dbReference>
<evidence type="ECO:0000313" key="1">
    <source>
        <dbReference type="EMBL" id="CAG8719759.1"/>
    </source>
</evidence>
<accession>A0ACA9PPM8</accession>
<feature type="non-terminal residue" evidence="1">
    <location>
        <position position="138"/>
    </location>
</feature>
<proteinExistence type="predicted"/>
<name>A0ACA9PPM8_9GLOM</name>
<comment type="caution">
    <text evidence="1">The sequence shown here is derived from an EMBL/GenBank/DDBJ whole genome shotgun (WGS) entry which is preliminary data.</text>
</comment>
<protein>
    <submittedName>
        <fullName evidence="1">27459_t:CDS:1</fullName>
    </submittedName>
</protein>